<comment type="caution">
    <text evidence="3">The sequence shown here is derived from an EMBL/GenBank/DDBJ whole genome shotgun (WGS) entry which is preliminary data.</text>
</comment>
<reference evidence="3 4" key="1">
    <citation type="submission" date="2018-10" db="EMBL/GenBank/DDBJ databases">
        <authorList>
            <consortium name="IHU Genomes"/>
        </authorList>
    </citation>
    <scope>NUCLEOTIDE SEQUENCE [LARGE SCALE GENOMIC DNA]</scope>
    <source>
        <strain evidence="3 4">A1</strain>
    </source>
</reference>
<name>A0A5K0U9P6_9VIRU</name>
<keyword evidence="2" id="KW-0472">Membrane</keyword>
<evidence type="ECO:0000313" key="4">
    <source>
        <dbReference type="Proteomes" id="UP000594342"/>
    </source>
</evidence>
<protein>
    <submittedName>
        <fullName evidence="3">Uncharacterized protein</fullName>
    </submittedName>
</protein>
<evidence type="ECO:0000256" key="2">
    <source>
        <dbReference type="SAM" id="Phobius"/>
    </source>
</evidence>
<keyword evidence="2" id="KW-0812">Transmembrane</keyword>
<organism evidence="3 4">
    <name type="scientific">Yasminevirus sp. GU-2018</name>
    <dbReference type="NCBI Taxonomy" id="2420051"/>
    <lineage>
        <taxon>Viruses</taxon>
        <taxon>Varidnaviria</taxon>
        <taxon>Bamfordvirae</taxon>
        <taxon>Nucleocytoviricota</taxon>
        <taxon>Megaviricetes</taxon>
        <taxon>Imitervirales</taxon>
        <taxon>Mimiviridae</taxon>
        <taxon>Klosneuvirinae</taxon>
        <taxon>Yasminevirus</taxon>
        <taxon>Yasminevirus saudimassiliense</taxon>
    </lineage>
</organism>
<dbReference type="EMBL" id="UPSH01000001">
    <property type="protein sequence ID" value="VBB18738.1"/>
    <property type="molecule type" value="Genomic_DNA"/>
</dbReference>
<keyword evidence="2" id="KW-1133">Transmembrane helix</keyword>
<dbReference type="Proteomes" id="UP000594342">
    <property type="component" value="Unassembled WGS sequence"/>
</dbReference>
<proteinExistence type="predicted"/>
<sequence length="185" mass="20914">MSLFIASCGYYVDFVLAGASLFLHVLLSILFKTSFTRVFDYLIYLVRMCIAYVLVSSLVVVLNTLFPGFFMLVVEFNFTGCVSLFETLGYCVPDAESCICNCACTVFNVIYGYIVNVFILVVTFIVDFVVYNFFRLFFANGCCCNPPEEPETSCQTPCQTQCQSQCQSKQNGDRPKQECPYHPKN</sequence>
<gene>
    <name evidence="3" type="ORF">YASMINEVIRUS_1270</name>
</gene>
<feature type="region of interest" description="Disordered" evidence="1">
    <location>
        <begin position="166"/>
        <end position="185"/>
    </location>
</feature>
<feature type="transmembrane region" description="Helical" evidence="2">
    <location>
        <begin position="110"/>
        <end position="131"/>
    </location>
</feature>
<evidence type="ECO:0000256" key="1">
    <source>
        <dbReference type="SAM" id="MobiDB-lite"/>
    </source>
</evidence>
<feature type="transmembrane region" description="Helical" evidence="2">
    <location>
        <begin position="12"/>
        <end position="31"/>
    </location>
</feature>
<evidence type="ECO:0000313" key="3">
    <source>
        <dbReference type="EMBL" id="VBB18738.1"/>
    </source>
</evidence>
<keyword evidence="4" id="KW-1185">Reference proteome</keyword>
<feature type="transmembrane region" description="Helical" evidence="2">
    <location>
        <begin position="43"/>
        <end position="66"/>
    </location>
</feature>
<accession>A0A5K0U9P6</accession>
<feature type="compositionally biased region" description="Basic and acidic residues" evidence="1">
    <location>
        <begin position="171"/>
        <end position="185"/>
    </location>
</feature>